<evidence type="ECO:0000256" key="1">
    <source>
        <dbReference type="ARBA" id="ARBA00010378"/>
    </source>
</evidence>
<dbReference type="SUPFAM" id="SSF52540">
    <property type="entry name" value="P-loop containing nucleoside triphosphate hydrolases"/>
    <property type="match status" value="2"/>
</dbReference>
<keyword evidence="2" id="KW-0547">Nucleotide-binding</keyword>
<dbReference type="PRINTS" id="PR00819">
    <property type="entry name" value="CBXCFQXSUPER"/>
</dbReference>
<dbReference type="GO" id="GO:0005524">
    <property type="term" value="F:ATP binding"/>
    <property type="evidence" value="ECO:0007669"/>
    <property type="project" value="UniProtKB-KW"/>
</dbReference>
<sequence>MVAHHKYTKQQIILISPSEELRKSAIQLQSMQVPKKDIAVLSPQMGCDPTQFWKISPGSDEDPNLVARPQIDSLKIQCQTIKRDFSRAIEIIKNPHRATPEIMDYLKHSVRNSRFFHAFLEISIETHKISEHAMRSSSTLDARIFLFGAQNIPSCLPDISCLEADIEVGQGANEIDEACLLAILTQSTKRLMLIKEDPKKLLDCIHPNNIEDLVLDSSRKTLWDRLVAGGFIVIKTLTKNVDLDDGQTDEEPEVEEASSQLDPLQDSEALKSLQKMVGLDDVKERVRHLHRQAKMKAQRMSIGQPIRTISLNGTLKGPLGTGKTTFGTLYGRILNDIGLLPRDDIIRETESGLIGKDIGETAERVQNAIHEAEGNVLINDDAYTLWGGGKNPNPLHKAAIDTLVNCVSESRTSSQCILLVVYEYELREMFRHVNPAHLDQIMNFRKKEVRVSCFPEASEVAIEMIRHALVSPRFPNARHVEQIVVNAQLSCQRRYLSDSSMDPTVLTVEDFSKVWNRVLDVEEEYRKLSSSVTGCGSFVEQLLDDIRIANPTIIGNLDSRERIPVIYIFRGAPGTSKASTARRMGEIFHHMRFFATPEVIEYSVADLVGEYSGDTGLKVLDLFDRALGKVLLLDKVHLLVENDQSLKEVVGELVGAMTSPRFGHNMFIILAGYGQGMDSLLSSNPGLNVESNVSWHLTVCLGGRQ</sequence>
<evidence type="ECO:0000256" key="2">
    <source>
        <dbReference type="ARBA" id="ARBA00022741"/>
    </source>
</evidence>
<keyword evidence="3" id="KW-0067">ATP-binding</keyword>
<dbReference type="InterPro" id="IPR003959">
    <property type="entry name" value="ATPase_AAA_core"/>
</dbReference>
<accession>A0A1M3T3H6</accession>
<dbReference type="AlphaFoldDB" id="A0A1M3T3H6"/>
<dbReference type="InterPro" id="IPR000641">
    <property type="entry name" value="CbxX/CfxQ"/>
</dbReference>
<dbReference type="Pfam" id="PF00004">
    <property type="entry name" value="AAA"/>
    <property type="match status" value="1"/>
</dbReference>
<comment type="similarity">
    <text evidence="1">Belongs to the CbxX/CfxQ family.</text>
</comment>
<dbReference type="GO" id="GO:0016887">
    <property type="term" value="F:ATP hydrolysis activity"/>
    <property type="evidence" value="ECO:0007669"/>
    <property type="project" value="InterPro"/>
</dbReference>
<dbReference type="VEuPathDB" id="FungiDB:ASPFODRAFT_75378"/>
<evidence type="ECO:0000313" key="6">
    <source>
        <dbReference type="Proteomes" id="UP000184063"/>
    </source>
</evidence>
<name>A0A1M3T3H6_ASPLC</name>
<evidence type="ECO:0000313" key="5">
    <source>
        <dbReference type="EMBL" id="OJZ81309.1"/>
    </source>
</evidence>
<evidence type="ECO:0000256" key="3">
    <source>
        <dbReference type="ARBA" id="ARBA00022840"/>
    </source>
</evidence>
<evidence type="ECO:0000259" key="4">
    <source>
        <dbReference type="Pfam" id="PF00004"/>
    </source>
</evidence>
<protein>
    <recommendedName>
        <fullName evidence="4">ATPase AAA-type core domain-containing protein</fullName>
    </recommendedName>
</protein>
<dbReference type="PANTHER" id="PTHR43392">
    <property type="entry name" value="AAA-TYPE ATPASE FAMILY PROTEIN / ANKYRIN REPEAT FAMILY PROTEIN"/>
    <property type="match status" value="1"/>
</dbReference>
<dbReference type="InterPro" id="IPR027417">
    <property type="entry name" value="P-loop_NTPase"/>
</dbReference>
<feature type="domain" description="ATPase AAA-type core" evidence="4">
    <location>
        <begin position="568"/>
        <end position="673"/>
    </location>
</feature>
<gene>
    <name evidence="5" type="ORF">ASPFODRAFT_75378</name>
</gene>
<dbReference type="PANTHER" id="PTHR43392:SF2">
    <property type="entry name" value="AAA-TYPE ATPASE FAMILY PROTEIN _ ANKYRIN REPEAT FAMILY PROTEIN"/>
    <property type="match status" value="1"/>
</dbReference>
<dbReference type="Gene3D" id="3.40.50.300">
    <property type="entry name" value="P-loop containing nucleotide triphosphate hydrolases"/>
    <property type="match status" value="2"/>
</dbReference>
<proteinExistence type="inferred from homology"/>
<dbReference type="EMBL" id="KV878251">
    <property type="protein sequence ID" value="OJZ81309.1"/>
    <property type="molecule type" value="Genomic_DNA"/>
</dbReference>
<dbReference type="InterPro" id="IPR050773">
    <property type="entry name" value="CbxX/CfxQ_RuBisCO_ESX"/>
</dbReference>
<reference evidence="6" key="1">
    <citation type="journal article" date="2017" name="Genome Biol.">
        <title>Comparative genomics reveals high biological diversity and specific adaptations in the industrially and medically important fungal genus Aspergillus.</title>
        <authorList>
            <person name="de Vries R.P."/>
            <person name="Riley R."/>
            <person name="Wiebenga A."/>
            <person name="Aguilar-Osorio G."/>
            <person name="Amillis S."/>
            <person name="Uchima C.A."/>
            <person name="Anderluh G."/>
            <person name="Asadollahi M."/>
            <person name="Askin M."/>
            <person name="Barry K."/>
            <person name="Battaglia E."/>
            <person name="Bayram O."/>
            <person name="Benocci T."/>
            <person name="Braus-Stromeyer S.A."/>
            <person name="Caldana C."/>
            <person name="Canovas D."/>
            <person name="Cerqueira G.C."/>
            <person name="Chen F."/>
            <person name="Chen W."/>
            <person name="Choi C."/>
            <person name="Clum A."/>
            <person name="Dos Santos R.A."/>
            <person name="Damasio A.R."/>
            <person name="Diallinas G."/>
            <person name="Emri T."/>
            <person name="Fekete E."/>
            <person name="Flipphi M."/>
            <person name="Freyberg S."/>
            <person name="Gallo A."/>
            <person name="Gournas C."/>
            <person name="Habgood R."/>
            <person name="Hainaut M."/>
            <person name="Harispe M.L."/>
            <person name="Henrissat B."/>
            <person name="Hilden K.S."/>
            <person name="Hope R."/>
            <person name="Hossain A."/>
            <person name="Karabika E."/>
            <person name="Karaffa L."/>
            <person name="Karanyi Z."/>
            <person name="Krasevec N."/>
            <person name="Kuo A."/>
            <person name="Kusch H."/>
            <person name="LaButti K."/>
            <person name="Lagendijk E.L."/>
            <person name="Lapidus A."/>
            <person name="Levasseur A."/>
            <person name="Lindquist E."/>
            <person name="Lipzen A."/>
            <person name="Logrieco A.F."/>
            <person name="MacCabe A."/>
            <person name="Maekelae M.R."/>
            <person name="Malavazi I."/>
            <person name="Melin P."/>
            <person name="Meyer V."/>
            <person name="Mielnichuk N."/>
            <person name="Miskei M."/>
            <person name="Molnar A.P."/>
            <person name="Mule G."/>
            <person name="Ngan C.Y."/>
            <person name="Orejas M."/>
            <person name="Orosz E."/>
            <person name="Ouedraogo J.P."/>
            <person name="Overkamp K.M."/>
            <person name="Park H.-S."/>
            <person name="Perrone G."/>
            <person name="Piumi F."/>
            <person name="Punt P.J."/>
            <person name="Ram A.F."/>
            <person name="Ramon A."/>
            <person name="Rauscher S."/>
            <person name="Record E."/>
            <person name="Riano-Pachon D.M."/>
            <person name="Robert V."/>
            <person name="Roehrig J."/>
            <person name="Ruller R."/>
            <person name="Salamov A."/>
            <person name="Salih N.S."/>
            <person name="Samson R.A."/>
            <person name="Sandor E."/>
            <person name="Sanguinetti M."/>
            <person name="Schuetze T."/>
            <person name="Sepcic K."/>
            <person name="Shelest E."/>
            <person name="Sherlock G."/>
            <person name="Sophianopoulou V."/>
            <person name="Squina F.M."/>
            <person name="Sun H."/>
            <person name="Susca A."/>
            <person name="Todd R.B."/>
            <person name="Tsang A."/>
            <person name="Unkles S.E."/>
            <person name="van de Wiele N."/>
            <person name="van Rossen-Uffink D."/>
            <person name="Oliveira J.V."/>
            <person name="Vesth T.C."/>
            <person name="Visser J."/>
            <person name="Yu J.-H."/>
            <person name="Zhou M."/>
            <person name="Andersen M.R."/>
            <person name="Archer D.B."/>
            <person name="Baker S.E."/>
            <person name="Benoit I."/>
            <person name="Brakhage A.A."/>
            <person name="Braus G.H."/>
            <person name="Fischer R."/>
            <person name="Frisvad J.C."/>
            <person name="Goldman G.H."/>
            <person name="Houbraken J."/>
            <person name="Oakley B."/>
            <person name="Pocsi I."/>
            <person name="Scazzocchio C."/>
            <person name="Seiboth B."/>
            <person name="vanKuyk P.A."/>
            <person name="Wortman J."/>
            <person name="Dyer P.S."/>
            <person name="Grigoriev I.V."/>
        </authorList>
    </citation>
    <scope>NUCLEOTIDE SEQUENCE [LARGE SCALE GENOMIC DNA]</scope>
    <source>
        <strain evidence="6">CBS 106.47</strain>
    </source>
</reference>
<organism evidence="5 6">
    <name type="scientific">Aspergillus luchuensis (strain CBS 106.47)</name>
    <dbReference type="NCBI Taxonomy" id="1137211"/>
    <lineage>
        <taxon>Eukaryota</taxon>
        <taxon>Fungi</taxon>
        <taxon>Dikarya</taxon>
        <taxon>Ascomycota</taxon>
        <taxon>Pezizomycotina</taxon>
        <taxon>Eurotiomycetes</taxon>
        <taxon>Eurotiomycetidae</taxon>
        <taxon>Eurotiales</taxon>
        <taxon>Aspergillaceae</taxon>
        <taxon>Aspergillus</taxon>
        <taxon>Aspergillus subgen. Circumdati</taxon>
    </lineage>
</organism>
<dbReference type="Proteomes" id="UP000184063">
    <property type="component" value="Unassembled WGS sequence"/>
</dbReference>